<dbReference type="RefSeq" id="WP_058524436.1">
    <property type="nucleotide sequence ID" value="NZ_CAAAHV010000007.1"/>
</dbReference>
<dbReference type="EMBL" id="UGNW01000001">
    <property type="protein sequence ID" value="STX33157.1"/>
    <property type="molecule type" value="Genomic_DNA"/>
</dbReference>
<reference evidence="3 5" key="2">
    <citation type="submission" date="2018-06" db="EMBL/GenBank/DDBJ databases">
        <authorList>
            <consortium name="Pathogen Informatics"/>
            <person name="Doyle S."/>
        </authorList>
    </citation>
    <scope>NUCLEOTIDE SEQUENCE [LARGE SCALE GENOMIC DNA]</scope>
    <source>
        <strain evidence="3 5">NCTC12437</strain>
    </source>
</reference>
<feature type="transmembrane region" description="Helical" evidence="1">
    <location>
        <begin position="70"/>
        <end position="103"/>
    </location>
</feature>
<dbReference type="STRING" id="28083.Lbir_2434"/>
<evidence type="ECO:0000313" key="4">
    <source>
        <dbReference type="Proteomes" id="UP000054735"/>
    </source>
</evidence>
<keyword evidence="1" id="KW-1133">Transmembrane helix</keyword>
<keyword evidence="1" id="KW-0472">Membrane</keyword>
<keyword evidence="1" id="KW-0812">Transmembrane</keyword>
<dbReference type="Proteomes" id="UP000054735">
    <property type="component" value="Unassembled WGS sequence"/>
</dbReference>
<dbReference type="EMBL" id="LNXT01000044">
    <property type="protein sequence ID" value="KTC68901.1"/>
    <property type="molecule type" value="Genomic_DNA"/>
</dbReference>
<keyword evidence="4" id="KW-1185">Reference proteome</keyword>
<evidence type="ECO:0000256" key="1">
    <source>
        <dbReference type="SAM" id="Phobius"/>
    </source>
</evidence>
<organism evidence="3 5">
    <name type="scientific">Legionella birminghamensis</name>
    <dbReference type="NCBI Taxonomy" id="28083"/>
    <lineage>
        <taxon>Bacteria</taxon>
        <taxon>Pseudomonadati</taxon>
        <taxon>Pseudomonadota</taxon>
        <taxon>Gammaproteobacteria</taxon>
        <taxon>Legionellales</taxon>
        <taxon>Legionellaceae</taxon>
        <taxon>Legionella</taxon>
    </lineage>
</organism>
<evidence type="ECO:0000313" key="5">
    <source>
        <dbReference type="Proteomes" id="UP000255066"/>
    </source>
</evidence>
<evidence type="ECO:0000313" key="3">
    <source>
        <dbReference type="EMBL" id="STX33157.1"/>
    </source>
</evidence>
<accession>A0A378ID52</accession>
<name>A0A378ID52_9GAMM</name>
<dbReference type="OrthoDB" id="5642770at2"/>
<protein>
    <submittedName>
        <fullName evidence="3">Uncharacterized protein</fullName>
    </submittedName>
</protein>
<sequence length="232" mass="26207">MAVDFFNPFSGIREAKHTPHARALRTSLRQKVKDTYFIFAGNENHVGIYDYVSLFIPRLFENVLPWRGAVFFYALRAIVSGAATALFFPIVLIVHSVAALIAANYKKRAMELRGYEIDSRHENGQMHNLSCAEFLAKNQLDVEDIQVTVEALDPQLKPTLIHTSHQLKFWRHAPGKKKEEGTGFVIPLQQAQKVGLFSFFQLNIGAVVSNIEKCNEVKETAINNELLSQYTG</sequence>
<gene>
    <name evidence="2" type="ORF">Lbir_2434</name>
    <name evidence="3" type="ORF">NCTC12437_02978</name>
</gene>
<dbReference type="AlphaFoldDB" id="A0A378ID52"/>
<proteinExistence type="predicted"/>
<evidence type="ECO:0000313" key="2">
    <source>
        <dbReference type="EMBL" id="KTC68901.1"/>
    </source>
</evidence>
<dbReference type="Proteomes" id="UP000255066">
    <property type="component" value="Unassembled WGS sequence"/>
</dbReference>
<reference evidence="2 4" key="1">
    <citation type="submission" date="2015-11" db="EMBL/GenBank/DDBJ databases">
        <title>Genomic analysis of 38 Legionella species identifies large and diverse effector repertoires.</title>
        <authorList>
            <person name="Burstein D."/>
            <person name="Amaro F."/>
            <person name="Zusman T."/>
            <person name="Lifshitz Z."/>
            <person name="Cohen O."/>
            <person name="Gilbert J.A."/>
            <person name="Pupko T."/>
            <person name="Shuman H.A."/>
            <person name="Segal G."/>
        </authorList>
    </citation>
    <scope>NUCLEOTIDE SEQUENCE [LARGE SCALE GENOMIC DNA]</scope>
    <source>
        <strain evidence="2 4">CDC#1407-AL-14</strain>
    </source>
</reference>